<dbReference type="AlphaFoldDB" id="A0A915MXK0"/>
<dbReference type="WBParaSite" id="scaffold5400_cov229.g9502">
    <property type="protein sequence ID" value="scaffold5400_cov229.g9502"/>
    <property type="gene ID" value="scaffold5400_cov229.g9502"/>
</dbReference>
<dbReference type="Proteomes" id="UP000887561">
    <property type="component" value="Unplaced"/>
</dbReference>
<sequence>MFFKIFFKAFIAFYFIGFAPPFVEGMHPPRGRVRTGGRQGHANLNTFSLTELSFLIKILDRIELVEVYNNSASIERIFRQKGADVLAEAGLAANDRIVNDFRQKIREVLIYFTQIINTYQEQLQNDYSEYLDRETRLLFINRRIEDYRQSVDQNEYNQFIGDHGLDINEFVGERDWTVIPASLWNIGDIELRQLEVFSVIIFQKEMNLYLFYKLHVLARRLIVSFIQESSNAYIALFEHAPALIDDDNVAYTIKISIVGYIAIFDYYELTANSLHDMLENQAFSIILDTDNLFRDLRSDELELTLGGYPVHCHSNPDYENINNIGEIERYLPLIYTFRGTDSREITNEEFAQFAQFRIQGRPNNTYNLYQLFNSQYVSERQNLQAKLEQFYINPQLIAQINNNALVYDNELGEPLQIREGVTIPPQIREVVYKKRICSLQTIIVYLRLYIVTSR</sequence>
<feature type="chain" id="PRO_5037941217" evidence="1">
    <location>
        <begin position="26"/>
        <end position="454"/>
    </location>
</feature>
<name>A0A915MXK0_MELJA</name>
<reference evidence="3" key="1">
    <citation type="submission" date="2022-11" db="UniProtKB">
        <authorList>
            <consortium name="WormBaseParasite"/>
        </authorList>
    </citation>
    <scope>IDENTIFICATION</scope>
</reference>
<evidence type="ECO:0000313" key="3">
    <source>
        <dbReference type="WBParaSite" id="scaffold5400_cov229.g9502"/>
    </source>
</evidence>
<evidence type="ECO:0000313" key="2">
    <source>
        <dbReference type="Proteomes" id="UP000887561"/>
    </source>
</evidence>
<organism evidence="2 3">
    <name type="scientific">Meloidogyne javanica</name>
    <name type="common">Root-knot nematode worm</name>
    <dbReference type="NCBI Taxonomy" id="6303"/>
    <lineage>
        <taxon>Eukaryota</taxon>
        <taxon>Metazoa</taxon>
        <taxon>Ecdysozoa</taxon>
        <taxon>Nematoda</taxon>
        <taxon>Chromadorea</taxon>
        <taxon>Rhabditida</taxon>
        <taxon>Tylenchina</taxon>
        <taxon>Tylenchomorpha</taxon>
        <taxon>Tylenchoidea</taxon>
        <taxon>Meloidogynidae</taxon>
        <taxon>Meloidogyninae</taxon>
        <taxon>Meloidogyne</taxon>
        <taxon>Meloidogyne incognita group</taxon>
    </lineage>
</organism>
<keyword evidence="2" id="KW-1185">Reference proteome</keyword>
<keyword evidence="1" id="KW-0732">Signal</keyword>
<evidence type="ECO:0000256" key="1">
    <source>
        <dbReference type="SAM" id="SignalP"/>
    </source>
</evidence>
<accession>A0A915MXK0</accession>
<feature type="signal peptide" evidence="1">
    <location>
        <begin position="1"/>
        <end position="25"/>
    </location>
</feature>
<protein>
    <submittedName>
        <fullName evidence="3">Uncharacterized protein</fullName>
    </submittedName>
</protein>
<proteinExistence type="predicted"/>